<dbReference type="GO" id="GO:0008236">
    <property type="term" value="F:serine-type peptidase activity"/>
    <property type="evidence" value="ECO:0007669"/>
    <property type="project" value="UniProtKB-KW"/>
</dbReference>
<dbReference type="InterPro" id="IPR020992">
    <property type="entry name" value="Tail_Prtase_C"/>
</dbReference>
<dbReference type="Gene3D" id="2.30.42.10">
    <property type="match status" value="1"/>
</dbReference>
<dbReference type="CDD" id="cd07560">
    <property type="entry name" value="Peptidase_S41_CPP"/>
    <property type="match status" value="1"/>
</dbReference>
<evidence type="ECO:0000313" key="8">
    <source>
        <dbReference type="EMBL" id="CCG00475.1"/>
    </source>
</evidence>
<dbReference type="NCBIfam" id="TIGR00225">
    <property type="entry name" value="prc"/>
    <property type="match status" value="1"/>
</dbReference>
<dbReference type="GO" id="GO:0030288">
    <property type="term" value="C:outer membrane-bounded periplasmic space"/>
    <property type="evidence" value="ECO:0007669"/>
    <property type="project" value="TreeGrafter"/>
</dbReference>
<dbReference type="Gene3D" id="3.90.226.10">
    <property type="entry name" value="2-enoyl-CoA Hydratase, Chain A, domain 1"/>
    <property type="match status" value="1"/>
</dbReference>
<dbReference type="GO" id="GO:0004175">
    <property type="term" value="F:endopeptidase activity"/>
    <property type="evidence" value="ECO:0007669"/>
    <property type="project" value="TreeGrafter"/>
</dbReference>
<dbReference type="GO" id="GO:0007165">
    <property type="term" value="P:signal transduction"/>
    <property type="evidence" value="ECO:0007669"/>
    <property type="project" value="TreeGrafter"/>
</dbReference>
<dbReference type="GO" id="GO:0006508">
    <property type="term" value="P:proteolysis"/>
    <property type="evidence" value="ECO:0007669"/>
    <property type="project" value="UniProtKB-KW"/>
</dbReference>
<name>H6RHG4_9BACT</name>
<organism evidence="8">
    <name type="scientific">uncultured Flavobacteriia bacterium</name>
    <dbReference type="NCBI Taxonomy" id="212695"/>
    <lineage>
        <taxon>Bacteria</taxon>
        <taxon>Pseudomonadati</taxon>
        <taxon>Bacteroidota</taxon>
        <taxon>Flavobacteriia</taxon>
        <taxon>environmental samples</taxon>
    </lineage>
</organism>
<feature type="domain" description="Tail specific protease" evidence="7">
    <location>
        <begin position="333"/>
        <end position="544"/>
    </location>
</feature>
<dbReference type="PANTHER" id="PTHR32060">
    <property type="entry name" value="TAIL-SPECIFIC PROTEASE"/>
    <property type="match status" value="1"/>
</dbReference>
<dbReference type="SMART" id="SM00245">
    <property type="entry name" value="TSPc"/>
    <property type="match status" value="1"/>
</dbReference>
<dbReference type="MEROPS" id="S41.001"/>
<comment type="similarity">
    <text evidence="1 5">Belongs to the peptidase S41A family.</text>
</comment>
<feature type="domain" description="PDZ" evidence="6">
    <location>
        <begin position="254"/>
        <end position="332"/>
    </location>
</feature>
<reference evidence="8" key="1">
    <citation type="journal article" date="2012" name="Environ. Microbiol.">
        <title>Genomic content of uncultured Bacteroidetes from contrasting oceanic provinces in the North Atlantic Ocean.</title>
        <authorList>
            <person name="Gomez-Pereira P.R."/>
            <person name="Schuler M."/>
            <person name="Fuchs B.M."/>
            <person name="Bennke C."/>
            <person name="Teeling H."/>
            <person name="Waldmann J."/>
            <person name="Richter M."/>
            <person name="Barbe V."/>
            <person name="Bataille E."/>
            <person name="Glockner F.O."/>
            <person name="Amann R."/>
        </authorList>
    </citation>
    <scope>NUCLEOTIDE SEQUENCE</scope>
</reference>
<dbReference type="EMBL" id="FO117609">
    <property type="protein sequence ID" value="CCG00475.1"/>
    <property type="molecule type" value="Genomic_DNA"/>
</dbReference>
<dbReference type="AlphaFoldDB" id="H6RHG4"/>
<evidence type="ECO:0000259" key="7">
    <source>
        <dbReference type="SMART" id="SM00245"/>
    </source>
</evidence>
<gene>
    <name evidence="8" type="ORF">VIS_S18DDB100003</name>
</gene>
<keyword evidence="3 5" id="KW-0378">Hydrolase</keyword>
<protein>
    <submittedName>
        <fullName evidence="8">Peptidase family S41</fullName>
    </submittedName>
</protein>
<dbReference type="Pfam" id="PF00595">
    <property type="entry name" value="PDZ"/>
    <property type="match status" value="1"/>
</dbReference>
<evidence type="ECO:0000259" key="6">
    <source>
        <dbReference type="SMART" id="SM00228"/>
    </source>
</evidence>
<dbReference type="Pfam" id="PF11818">
    <property type="entry name" value="DUF3340"/>
    <property type="match status" value="1"/>
</dbReference>
<evidence type="ECO:0000256" key="2">
    <source>
        <dbReference type="ARBA" id="ARBA00022670"/>
    </source>
</evidence>
<dbReference type="PANTHER" id="PTHR32060:SF22">
    <property type="entry name" value="CARBOXYL-TERMINAL-PROCESSING PEPTIDASE 3, CHLOROPLASTIC"/>
    <property type="match status" value="1"/>
</dbReference>
<dbReference type="InterPro" id="IPR004447">
    <property type="entry name" value="Peptidase_S41A"/>
</dbReference>
<proteinExistence type="inferred from homology"/>
<accession>H6RHG4</accession>
<dbReference type="InterPro" id="IPR040573">
    <property type="entry name" value="TSP_N"/>
</dbReference>
<keyword evidence="2 5" id="KW-0645">Protease</keyword>
<dbReference type="SMART" id="SM00228">
    <property type="entry name" value="PDZ"/>
    <property type="match status" value="1"/>
</dbReference>
<dbReference type="InterPro" id="IPR001478">
    <property type="entry name" value="PDZ"/>
</dbReference>
<dbReference type="InterPro" id="IPR029045">
    <property type="entry name" value="ClpP/crotonase-like_dom_sf"/>
</dbReference>
<evidence type="ECO:0000256" key="1">
    <source>
        <dbReference type="ARBA" id="ARBA00009179"/>
    </source>
</evidence>
<reference evidence="8" key="2">
    <citation type="submission" date="2012-02" db="EMBL/GenBank/DDBJ databases">
        <authorList>
            <person name="Genoscope - CEA"/>
        </authorList>
    </citation>
    <scope>NUCLEOTIDE SEQUENCE</scope>
</reference>
<evidence type="ECO:0000256" key="5">
    <source>
        <dbReference type="RuleBase" id="RU004404"/>
    </source>
</evidence>
<dbReference type="SUPFAM" id="SSF50156">
    <property type="entry name" value="PDZ domain-like"/>
    <property type="match status" value="1"/>
</dbReference>
<dbReference type="SUPFAM" id="SSF52096">
    <property type="entry name" value="ClpP/crotonase"/>
    <property type="match status" value="1"/>
</dbReference>
<evidence type="ECO:0000256" key="3">
    <source>
        <dbReference type="ARBA" id="ARBA00022801"/>
    </source>
</evidence>
<dbReference type="InterPro" id="IPR005151">
    <property type="entry name" value="Tail-specific_protease"/>
</dbReference>
<dbReference type="Pfam" id="PF03572">
    <property type="entry name" value="Peptidase_S41"/>
    <property type="match status" value="1"/>
</dbReference>
<keyword evidence="4 5" id="KW-0720">Serine protease</keyword>
<dbReference type="Pfam" id="PF17804">
    <property type="entry name" value="TSP_NTD"/>
    <property type="match status" value="1"/>
</dbReference>
<sequence length="708" mass="81420">MFLRIFGFLISAVVSFVIYFEVSNTKFSSDEPNKDKLLVDLVSYVLDKLHYDPKIINDDFSINVYEDFIDAVDSQKRFLLKSDIELFSQYRLLIDDQIRSSDITFFNIVYETLKSRMDEVESFYQEVLFTPFNFKIDEVINLDYENQEYVDGIEELKKLWRKRLKLSALDGFASKKEINIEEDNTKTDSEIEIESRKSINDNLRDFFQFNSELERKDWFSIYLNSIVTQYDPHTTYLAPEAKEVFDQNISGKFQGIGARLFKRNQQVEISEIIIGGPVWRDNLLNVGDIIIAVAQSKEEEPQEISLMKLSDATDLIKGEKGTNVYLTVKRVDGGIEQVEITRDIVELEETYAKSSIIKDDTNRYGLINLPRFYVDFDDYGERNAASDIKKEIISLKNKGIDGLILDLRNNGGGSLKTVVDITGFFIEKGPVVQVKSIGGRKEILRDNDSSILWDGPLVIMVNEFSASASEILAAALQDYNRALILGSKQTYGKGTVQNIIDLNNVISGNTYGDLGSLKITTDMFYRVNGGSTQLEGVKSDLIFPNRYSYVDIGEKDLDNPLNWNKIDPAKYDNSSKIFNYSQAIEKSKKRISENQYFSLIDQHAKLVKSNQDDKMISLDYESYKEDQENFKSHSDKLKIIDEFISPYLFNWNESNQNTNSSYNDDMKEKRDRWIKTLEKDIYVNEAMNLLKDLSSIEGGQILSQLNKD</sequence>
<evidence type="ECO:0000256" key="4">
    <source>
        <dbReference type="ARBA" id="ARBA00022825"/>
    </source>
</evidence>
<dbReference type="InterPro" id="IPR036034">
    <property type="entry name" value="PDZ_sf"/>
</dbReference>